<keyword evidence="2" id="KW-1185">Reference proteome</keyword>
<dbReference type="Gene3D" id="2.40.50.120">
    <property type="match status" value="1"/>
</dbReference>
<reference evidence="1 2" key="1">
    <citation type="submission" date="2020-02" db="EMBL/GenBank/DDBJ databases">
        <authorList>
            <person name="Sun Q."/>
            <person name="Inoue M."/>
        </authorList>
    </citation>
    <scope>NUCLEOTIDE SEQUENCE [LARGE SCALE GENOMIC DNA]</scope>
    <source>
        <strain evidence="1 2">KCTC 22478</strain>
    </source>
</reference>
<dbReference type="InterPro" id="IPR008993">
    <property type="entry name" value="TIMP-like_OB-fold"/>
</dbReference>
<dbReference type="PANTHER" id="PTHR14136">
    <property type="entry name" value="BTB_POZ DOMAIN-CONTAINING PROTEIN KCTD9"/>
    <property type="match status" value="1"/>
</dbReference>
<dbReference type="EMBL" id="JAAVUP010000011">
    <property type="protein sequence ID" value="NKE19553.1"/>
    <property type="molecule type" value="Genomic_DNA"/>
</dbReference>
<dbReference type="SUPFAM" id="SSF48452">
    <property type="entry name" value="TPR-like"/>
    <property type="match status" value="1"/>
</dbReference>
<protein>
    <submittedName>
        <fullName evidence="1">Tetratricopeptide repeat protein</fullName>
    </submittedName>
</protein>
<comment type="caution">
    <text evidence="1">The sequence shown here is derived from an EMBL/GenBank/DDBJ whole genome shotgun (WGS) entry which is preliminary data.</text>
</comment>
<dbReference type="Gene3D" id="2.160.20.80">
    <property type="entry name" value="E3 ubiquitin-protein ligase SopA"/>
    <property type="match status" value="1"/>
</dbReference>
<proteinExistence type="predicted"/>
<dbReference type="SUPFAM" id="SSF50242">
    <property type="entry name" value="TIMP-like"/>
    <property type="match status" value="1"/>
</dbReference>
<dbReference type="InterPro" id="IPR001646">
    <property type="entry name" value="5peptide_repeat"/>
</dbReference>
<dbReference type="InterPro" id="IPR051082">
    <property type="entry name" value="Pentapeptide-BTB/POZ_domain"/>
</dbReference>
<dbReference type="Gene3D" id="1.25.40.10">
    <property type="entry name" value="Tetratricopeptide repeat domain"/>
    <property type="match status" value="1"/>
</dbReference>
<name>A0ABX1EP03_9PROT</name>
<accession>A0ABX1EP03</accession>
<dbReference type="InterPro" id="IPR011990">
    <property type="entry name" value="TPR-like_helical_dom_sf"/>
</dbReference>
<dbReference type="PANTHER" id="PTHR14136:SF17">
    <property type="entry name" value="BTB_POZ DOMAIN-CONTAINING PROTEIN KCTD9"/>
    <property type="match status" value="1"/>
</dbReference>
<dbReference type="Pfam" id="PF00805">
    <property type="entry name" value="Pentapeptide"/>
    <property type="match status" value="2"/>
</dbReference>
<organism evidence="1 2">
    <name type="scientific">Neoroseomonas oryzicola</name>
    <dbReference type="NCBI Taxonomy" id="535904"/>
    <lineage>
        <taxon>Bacteria</taxon>
        <taxon>Pseudomonadati</taxon>
        <taxon>Pseudomonadota</taxon>
        <taxon>Alphaproteobacteria</taxon>
        <taxon>Acetobacterales</taxon>
        <taxon>Acetobacteraceae</taxon>
        <taxon>Neoroseomonas</taxon>
    </lineage>
</organism>
<dbReference type="Pfam" id="PF14559">
    <property type="entry name" value="TPR_19"/>
    <property type="match status" value="1"/>
</dbReference>
<dbReference type="Proteomes" id="UP000746741">
    <property type="component" value="Unassembled WGS sequence"/>
</dbReference>
<gene>
    <name evidence="1" type="ORF">GWK15_21530</name>
</gene>
<evidence type="ECO:0000313" key="1">
    <source>
        <dbReference type="EMBL" id="NKE19553.1"/>
    </source>
</evidence>
<evidence type="ECO:0000313" key="2">
    <source>
        <dbReference type="Proteomes" id="UP000746741"/>
    </source>
</evidence>
<sequence length="400" mass="43139">MERDLVFRGRVVAVEENDDGAAPRTQRTTFEVLQVWKGALPDRVVVRTNVDSASCGTTFSVGDEETVFGSRHRGEIGTGYCSRWHATSASPVLHRLGEQLSAADDAVRAAPGTVAPVLARARLLRFWRDHERALTAYREIVDTFPDLADPQVGMARVLTAQGRPDEALALLEGARARLGPHPDILAAMGVARVAVGDLSDLQRVDFREADLSGLNLSGHDLRGADFSGAYLARVSLTSSDLRGARFEDTRFNSVNMSGVDLRGSRFVGSTGFPAVRRADLRDAHLERIAFPRGVSFREADMTGATIMESRLVEPLFGDTRLAHARLTTVYIRGASIVNPNFAGATLRDVTFAGGAVYRTATGSQGSPLRVEDLAGAHLTNVRIEARSRLTAPAAPSAPRP</sequence>
<dbReference type="SUPFAM" id="SSF141571">
    <property type="entry name" value="Pentapeptide repeat-like"/>
    <property type="match status" value="1"/>
</dbReference>